<evidence type="ECO:0000256" key="2">
    <source>
        <dbReference type="ARBA" id="ARBA00007293"/>
    </source>
</evidence>
<dbReference type="InterPro" id="IPR029071">
    <property type="entry name" value="Ubiquitin-like_domsf"/>
</dbReference>
<comment type="caution">
    <text evidence="6">The sequence shown here is derived from an EMBL/GenBank/DDBJ whole genome shotgun (WGS) entry which is preliminary data.</text>
</comment>
<organism evidence="6 7">
    <name type="scientific">Blattamonas nauphoetae</name>
    <dbReference type="NCBI Taxonomy" id="2049346"/>
    <lineage>
        <taxon>Eukaryota</taxon>
        <taxon>Metamonada</taxon>
        <taxon>Preaxostyla</taxon>
        <taxon>Oxymonadida</taxon>
        <taxon>Blattamonas</taxon>
    </lineage>
</organism>
<dbReference type="Proteomes" id="UP001281761">
    <property type="component" value="Unassembled WGS sequence"/>
</dbReference>
<evidence type="ECO:0000256" key="1">
    <source>
        <dbReference type="ARBA" id="ARBA00004370"/>
    </source>
</evidence>
<keyword evidence="5" id="KW-0072">Autophagy</keyword>
<dbReference type="SUPFAM" id="SSF54236">
    <property type="entry name" value="Ubiquitin-like"/>
    <property type="match status" value="1"/>
</dbReference>
<evidence type="ECO:0000313" key="7">
    <source>
        <dbReference type="Proteomes" id="UP001281761"/>
    </source>
</evidence>
<reference evidence="6 7" key="1">
    <citation type="journal article" date="2022" name="bioRxiv">
        <title>Genomics of Preaxostyla Flagellates Illuminates Evolutionary Transitions and the Path Towards Mitochondrial Loss.</title>
        <authorList>
            <person name="Novak L.V.F."/>
            <person name="Treitli S.C."/>
            <person name="Pyrih J."/>
            <person name="Halakuc P."/>
            <person name="Pipaliya S.V."/>
            <person name="Vacek V."/>
            <person name="Brzon O."/>
            <person name="Soukal P."/>
            <person name="Eme L."/>
            <person name="Dacks J.B."/>
            <person name="Karnkowska A."/>
            <person name="Elias M."/>
            <person name="Hampl V."/>
        </authorList>
    </citation>
    <scope>NUCLEOTIDE SEQUENCE [LARGE SCALE GENOMIC DNA]</scope>
    <source>
        <strain evidence="6">NAU3</strain>
        <tissue evidence="6">Gut</tissue>
    </source>
</reference>
<keyword evidence="3" id="KW-0472">Membrane</keyword>
<name>A0ABQ9XME8_9EUKA</name>
<dbReference type="InterPro" id="IPR004241">
    <property type="entry name" value="Atg8-like"/>
</dbReference>
<keyword evidence="4" id="KW-0449">Lipoprotein</keyword>
<dbReference type="EMBL" id="JARBJD010000089">
    <property type="protein sequence ID" value="KAK2953571.1"/>
    <property type="molecule type" value="Genomic_DNA"/>
</dbReference>
<protein>
    <recommendedName>
        <fullName evidence="5">Autophagy-related protein</fullName>
    </recommendedName>
</protein>
<dbReference type="Gene3D" id="3.10.20.90">
    <property type="entry name" value="Phosphatidylinositol 3-kinase Catalytic Subunit, Chain A, domain 1"/>
    <property type="match status" value="1"/>
</dbReference>
<comment type="similarity">
    <text evidence="2 5">Belongs to the ATG8 family.</text>
</comment>
<sequence length="129" mass="14914">MLTPFQLEFPLDVRKSEATRLMQEYKNMVPIIAEKGTGSKIPEKGDRKFIVPRDLTIGQFVYALRKRIELTPTQLVYVLVDGDIPKTETTMGPLYDLYKQQHPDGDGFLYITFREKNLDGTIFVSRKDK</sequence>
<proteinExistence type="inferred from homology"/>
<dbReference type="Pfam" id="PF02991">
    <property type="entry name" value="ATG8"/>
    <property type="match status" value="1"/>
</dbReference>
<evidence type="ECO:0000313" key="6">
    <source>
        <dbReference type="EMBL" id="KAK2953571.1"/>
    </source>
</evidence>
<keyword evidence="7" id="KW-1185">Reference proteome</keyword>
<accession>A0ABQ9XME8</accession>
<evidence type="ECO:0000256" key="4">
    <source>
        <dbReference type="ARBA" id="ARBA00023288"/>
    </source>
</evidence>
<gene>
    <name evidence="6" type="ORF">BLNAU_11435</name>
</gene>
<comment type="subcellular location">
    <subcellularLocation>
        <location evidence="1">Membrane</location>
    </subcellularLocation>
</comment>
<evidence type="ECO:0000256" key="3">
    <source>
        <dbReference type="ARBA" id="ARBA00023136"/>
    </source>
</evidence>
<evidence type="ECO:0000256" key="5">
    <source>
        <dbReference type="RuleBase" id="RU004384"/>
    </source>
</evidence>
<dbReference type="PANTHER" id="PTHR10969">
    <property type="entry name" value="MICROTUBULE-ASSOCIATED PROTEINS 1A/1B LIGHT CHAIN 3-RELATED"/>
    <property type="match status" value="1"/>
</dbReference>